<dbReference type="InterPro" id="IPR000048">
    <property type="entry name" value="IQ_motif_EF-hand-BS"/>
</dbReference>
<dbReference type="RefSeq" id="XP_027455569.1">
    <property type="nucleotide sequence ID" value="XM_027599768.2"/>
</dbReference>
<dbReference type="Pfam" id="PF00612">
    <property type="entry name" value="IQ"/>
    <property type="match status" value="1"/>
</dbReference>
<evidence type="ECO:0000313" key="3">
    <source>
        <dbReference type="RefSeq" id="XP_027455570.1"/>
    </source>
</evidence>
<accession>A0A6J2DGF6</accession>
<evidence type="ECO:0000313" key="2">
    <source>
        <dbReference type="RefSeq" id="XP_027455569.1"/>
    </source>
</evidence>
<dbReference type="PROSITE" id="PS50096">
    <property type="entry name" value="IQ"/>
    <property type="match status" value="1"/>
</dbReference>
<name>A0A6J2DGF6_ZALCA</name>
<dbReference type="SMART" id="SM00015">
    <property type="entry name" value="IQ"/>
    <property type="match status" value="1"/>
</dbReference>
<reference evidence="2 3" key="1">
    <citation type="submission" date="2025-04" db="UniProtKB">
        <authorList>
            <consortium name="RefSeq"/>
        </authorList>
    </citation>
    <scope>IDENTIFICATION</scope>
    <source>
        <tissue evidence="2 3">Blood</tissue>
    </source>
</reference>
<dbReference type="RefSeq" id="XP_027455570.1">
    <property type="nucleotide sequence ID" value="XM_027599769.1"/>
</dbReference>
<dbReference type="AlphaFoldDB" id="A0A6J2DGF6"/>
<dbReference type="Proteomes" id="UP000515165">
    <property type="component" value="Chromosome 2"/>
</dbReference>
<dbReference type="CTD" id="285423"/>
<gene>
    <name evidence="2 3" type="primary">IQCM</name>
</gene>
<keyword evidence="1" id="KW-1185">Reference proteome</keyword>
<dbReference type="PANTHER" id="PTHR35978">
    <property type="entry name" value="IQ DOMAIN-CONTAINING PROTEIN M"/>
    <property type="match status" value="1"/>
</dbReference>
<dbReference type="PANTHER" id="PTHR35978:SF1">
    <property type="entry name" value="IQ DOMAIN-CONTAINING PROTEIN M"/>
    <property type="match status" value="1"/>
</dbReference>
<dbReference type="OrthoDB" id="6288272at2759"/>
<dbReference type="KEGG" id="zca:113925169"/>
<organism evidence="1 3">
    <name type="scientific">Zalophus californianus</name>
    <name type="common">California sealion</name>
    <dbReference type="NCBI Taxonomy" id="9704"/>
    <lineage>
        <taxon>Eukaryota</taxon>
        <taxon>Metazoa</taxon>
        <taxon>Chordata</taxon>
        <taxon>Craniata</taxon>
        <taxon>Vertebrata</taxon>
        <taxon>Euteleostomi</taxon>
        <taxon>Mammalia</taxon>
        <taxon>Eutheria</taxon>
        <taxon>Laurasiatheria</taxon>
        <taxon>Carnivora</taxon>
        <taxon>Caniformia</taxon>
        <taxon>Pinnipedia</taxon>
        <taxon>Otariidae</taxon>
        <taxon>Zalophus</taxon>
    </lineage>
</organism>
<protein>
    <submittedName>
        <fullName evidence="2 3">IQ domain-containing protein M isoform X1</fullName>
    </submittedName>
</protein>
<sequence>MVAAEAMPDKAECPVLEITKQDFFQEAKTLIAQHYEKINEKKVQGTSINVFKNKHQKPKSGKFIPLEIKEKETLDVVQEFRTAHKCICFPKHLFKSEHFKEPSQRTSFKEPYIFSVKEKFKDSMDLIAKEQVKLGKIVTNIESVGKKMEKEKHQHHGKSRSLISPFATPIINLGLPLQPMTSSSMGLLKDYDKTFSDWRGIVPTKSSHLTPQPSWPSLFGSSSVLRDYCPKTLMKKEQQPIKPKPRPKPGLRLKSILSKSGKLDNKVKRIGPHIEIFQVFRERTKFVNTKKVVRMIIIIQAYVRGWLERKRLQRIMIKALSHGPNLRAVINMYCRQIHRVKYRLGLWRTRQIINFVELEEWMDRKKFYETMFAKREDWQGLERSELLKFFNDCGHFPTQQQIDEVWDLVHKEDHEKYSELIKKFNAIEMLFTLYPPQGAHVHNNIQLRSTWLRPIVDGEEGYRYIVNGHPILKRANIRIVGKLVSRSIRERKMRHLSPEAE</sequence>
<evidence type="ECO:0000313" key="1">
    <source>
        <dbReference type="Proteomes" id="UP000515165"/>
    </source>
</evidence>
<proteinExistence type="predicted"/>
<dbReference type="GeneID" id="113925169"/>